<organism evidence="2 3">
    <name type="scientific">Claviceps pusilla</name>
    <dbReference type="NCBI Taxonomy" id="123648"/>
    <lineage>
        <taxon>Eukaryota</taxon>
        <taxon>Fungi</taxon>
        <taxon>Dikarya</taxon>
        <taxon>Ascomycota</taxon>
        <taxon>Pezizomycotina</taxon>
        <taxon>Sordariomycetes</taxon>
        <taxon>Hypocreomycetidae</taxon>
        <taxon>Hypocreales</taxon>
        <taxon>Clavicipitaceae</taxon>
        <taxon>Claviceps</taxon>
    </lineage>
</organism>
<reference evidence="2" key="1">
    <citation type="journal article" date="2020" name="bioRxiv">
        <title>Whole genome comparisons of ergot fungi reveals the divergence and evolution of species within the genus Claviceps are the result of varying mechanisms driving genome evolution and host range expansion.</title>
        <authorList>
            <person name="Wyka S.A."/>
            <person name="Mondo S.J."/>
            <person name="Liu M."/>
            <person name="Dettman J."/>
            <person name="Nalam V."/>
            <person name="Broders K.D."/>
        </authorList>
    </citation>
    <scope>NUCLEOTIDE SEQUENCE</scope>
    <source>
        <strain evidence="2">CCC 602</strain>
    </source>
</reference>
<evidence type="ECO:0008006" key="4">
    <source>
        <dbReference type="Google" id="ProtNLM"/>
    </source>
</evidence>
<feature type="region of interest" description="Disordered" evidence="1">
    <location>
        <begin position="653"/>
        <end position="699"/>
    </location>
</feature>
<dbReference type="AlphaFoldDB" id="A0A9P7SXH7"/>
<feature type="region of interest" description="Disordered" evidence="1">
    <location>
        <begin position="79"/>
        <end position="98"/>
    </location>
</feature>
<evidence type="ECO:0000256" key="1">
    <source>
        <dbReference type="SAM" id="MobiDB-lite"/>
    </source>
</evidence>
<protein>
    <recommendedName>
        <fullName evidence="4">Pentatricopeptide repeat domain-containing protein</fullName>
    </recommendedName>
</protein>
<keyword evidence="3" id="KW-1185">Reference proteome</keyword>
<sequence>MQSLWARAGQAHHCGCRACSTGVGSIGRRATGVAGRRKATFAEIVTACYSSVFATAAIVDAVRKNDRRKELDRQLEEARRELSDLQERSSNSTPTSSHLTIDQMDALWRTLKGIYRDRPFMKEIHKPATVTASELIKSLKTDFYHAVSEPTLRAMRKTNYEQLEREIAAEEVHGHFHDREPRSQTQLRQDSLSTEHLVQQLLRRAEIFDNGATQSSAFDQARQLAERGCSDYSFPSIDPERAVRNTSSLNNQLRALVSAEHLSFKERIGRICYNLLVSAYPPDMRTYNTLIVAFDKHGYHAFSDALVYSFFHRRLLRPTPSTYAAVLNHYKSTNNHGQFLRVISCLAGLDKLTGAKIRRRHIRDVAQVPLLRAWAADTRLRTQTGQWIWEHGPLSTRLVEMTLQGLVHFKLFADAATLFLSCVRSGVVLSTQTMTHLFDECVAALDWKAAVRMVRGLMFSLQAWKTLLSQIDEASAAYLLSRTSALADLCGLSNSGQVEPSPERLANLRVSVHKRTNFLEYMAQAQLPSPDKEAAGFQARADGACEELVRSKRRLLQIESLWKEYEHVRKTTNSIESKLLYPHFSISFRTSMALHIGASATRRSSELCHEIENSLRSLESVAGRPDVLTRTGEGTASTHHPGRAMDLSFLDAQPLDTPSESIPSEGSPSSMAMAGLAETQDDAPQNQTMSEAVATAQAS</sequence>
<dbReference type="EMBL" id="SRPW01001869">
    <property type="protein sequence ID" value="KAG5998304.1"/>
    <property type="molecule type" value="Genomic_DNA"/>
</dbReference>
<proteinExistence type="predicted"/>
<evidence type="ECO:0000313" key="2">
    <source>
        <dbReference type="EMBL" id="KAG5998304.1"/>
    </source>
</evidence>
<accession>A0A9P7SXH7</accession>
<gene>
    <name evidence="2" type="ORF">E4U43_002443</name>
</gene>
<name>A0A9P7SXH7_9HYPO</name>
<evidence type="ECO:0000313" key="3">
    <source>
        <dbReference type="Proteomes" id="UP000748025"/>
    </source>
</evidence>
<feature type="compositionally biased region" description="Polar residues" evidence="1">
    <location>
        <begin position="682"/>
        <end position="699"/>
    </location>
</feature>
<dbReference type="OrthoDB" id="185373at2759"/>
<dbReference type="Proteomes" id="UP000748025">
    <property type="component" value="Unassembled WGS sequence"/>
</dbReference>
<feature type="compositionally biased region" description="Low complexity" evidence="1">
    <location>
        <begin position="658"/>
        <end position="670"/>
    </location>
</feature>
<comment type="caution">
    <text evidence="2">The sequence shown here is derived from an EMBL/GenBank/DDBJ whole genome shotgun (WGS) entry which is preliminary data.</text>
</comment>
<feature type="compositionally biased region" description="Polar residues" evidence="1">
    <location>
        <begin position="88"/>
        <end position="98"/>
    </location>
</feature>